<gene>
    <name evidence="2" type="ORF">DM868_14430</name>
</gene>
<proteinExistence type="predicted"/>
<evidence type="ECO:0000313" key="2">
    <source>
        <dbReference type="EMBL" id="TKR24428.1"/>
    </source>
</evidence>
<dbReference type="Proteomes" id="UP000308037">
    <property type="component" value="Unassembled WGS sequence"/>
</dbReference>
<name>A0A4U5J9M6_9EURY</name>
<organism evidence="2 3">
    <name type="scientific">Natronomonas salsuginis</name>
    <dbReference type="NCBI Taxonomy" id="2217661"/>
    <lineage>
        <taxon>Archaea</taxon>
        <taxon>Methanobacteriati</taxon>
        <taxon>Methanobacteriota</taxon>
        <taxon>Stenosarchaea group</taxon>
        <taxon>Halobacteria</taxon>
        <taxon>Halobacteriales</taxon>
        <taxon>Natronomonadaceae</taxon>
        <taxon>Natronomonas</taxon>
    </lineage>
</organism>
<feature type="region of interest" description="Disordered" evidence="1">
    <location>
        <begin position="1"/>
        <end position="26"/>
    </location>
</feature>
<reference evidence="2 3" key="1">
    <citation type="submission" date="2019-04" db="EMBL/GenBank/DDBJ databases">
        <title>Natronomonas sp. F20-122 a newhaloarchaeon isolated from a saline saltern of Isla Bacuta, Huelva, Spain.</title>
        <authorList>
            <person name="Duran-Viseras A."/>
            <person name="Sanchez-Porro C."/>
            <person name="Ventosa A."/>
        </authorList>
    </citation>
    <scope>NUCLEOTIDE SEQUENCE [LARGE SCALE GENOMIC DNA]</scope>
    <source>
        <strain evidence="2 3">F20-122</strain>
    </source>
</reference>
<dbReference type="RefSeq" id="WP_137277545.1">
    <property type="nucleotide sequence ID" value="NZ_QKNX01000009.1"/>
</dbReference>
<protein>
    <submittedName>
        <fullName evidence="2">Uncharacterized protein</fullName>
    </submittedName>
</protein>
<keyword evidence="3" id="KW-1185">Reference proteome</keyword>
<dbReference type="EMBL" id="QKNX01000009">
    <property type="protein sequence ID" value="TKR24428.1"/>
    <property type="molecule type" value="Genomic_DNA"/>
</dbReference>
<sequence>MKNERRIETLRDRLPGEDTDEYEDRNPNELPDWWKYAVEEHEAYGLRPYRPPRFEDDVLVPPLLETLEDRYGSSIQLFGINNMYGDDWVVYIDGEPAFEIPRRRDPAGYTVFERSSTKFEETVRSALSESA</sequence>
<feature type="compositionally biased region" description="Basic and acidic residues" evidence="1">
    <location>
        <begin position="1"/>
        <end position="16"/>
    </location>
</feature>
<evidence type="ECO:0000313" key="3">
    <source>
        <dbReference type="Proteomes" id="UP000308037"/>
    </source>
</evidence>
<dbReference type="AlphaFoldDB" id="A0A4U5J9M6"/>
<dbReference type="OrthoDB" id="223735at2157"/>
<comment type="caution">
    <text evidence="2">The sequence shown here is derived from an EMBL/GenBank/DDBJ whole genome shotgun (WGS) entry which is preliminary data.</text>
</comment>
<evidence type="ECO:0000256" key="1">
    <source>
        <dbReference type="SAM" id="MobiDB-lite"/>
    </source>
</evidence>
<accession>A0A4U5J9M6</accession>